<feature type="non-terminal residue" evidence="1">
    <location>
        <position position="182"/>
    </location>
</feature>
<name>A0A420HVB0_9PEZI</name>
<organism evidence="1 2">
    <name type="scientific">Golovinomyces cichoracearum</name>
    <dbReference type="NCBI Taxonomy" id="62708"/>
    <lineage>
        <taxon>Eukaryota</taxon>
        <taxon>Fungi</taxon>
        <taxon>Dikarya</taxon>
        <taxon>Ascomycota</taxon>
        <taxon>Pezizomycotina</taxon>
        <taxon>Leotiomycetes</taxon>
        <taxon>Erysiphales</taxon>
        <taxon>Erysiphaceae</taxon>
        <taxon>Golovinomyces</taxon>
    </lineage>
</organism>
<protein>
    <recommendedName>
        <fullName evidence="3">Transposase Tc1-like domain-containing protein</fullName>
    </recommendedName>
</protein>
<feature type="non-terminal residue" evidence="1">
    <location>
        <position position="1"/>
    </location>
</feature>
<dbReference type="AlphaFoldDB" id="A0A420HVB0"/>
<comment type="caution">
    <text evidence="1">The sequence shown here is derived from an EMBL/GenBank/DDBJ whole genome shotgun (WGS) entry which is preliminary data.</text>
</comment>
<evidence type="ECO:0000313" key="2">
    <source>
        <dbReference type="Proteomes" id="UP000283383"/>
    </source>
</evidence>
<keyword evidence="2" id="KW-1185">Reference proteome</keyword>
<dbReference type="Proteomes" id="UP000283383">
    <property type="component" value="Unassembled WGS sequence"/>
</dbReference>
<sequence length="182" mass="20867">RIPGNINDVRSTEPFEWAEGQTTHTQARSIKEKCQTTGIYRQRVQTALNPGHSIGITPRHNERGRMPKIPDQKARQMVTWLLSDPANRRVKFSNVPLVAPELELQNHGKTAIQTAFSSQGYGRRTSKTKAFSNTHAHKQMRLEFARWGRTWSRERLYQQVFSDEVWAHGGANGRNFVTVLCQ</sequence>
<evidence type="ECO:0000313" key="1">
    <source>
        <dbReference type="EMBL" id="RKF61350.1"/>
    </source>
</evidence>
<accession>A0A420HVB0</accession>
<proteinExistence type="predicted"/>
<reference evidence="1 2" key="1">
    <citation type="journal article" date="2018" name="BMC Genomics">
        <title>Comparative genome analyses reveal sequence features reflecting distinct modes of host-adaptation between dicot and monocot powdery mildew.</title>
        <authorList>
            <person name="Wu Y."/>
            <person name="Ma X."/>
            <person name="Pan Z."/>
            <person name="Kale S.D."/>
            <person name="Song Y."/>
            <person name="King H."/>
            <person name="Zhang Q."/>
            <person name="Presley C."/>
            <person name="Deng X."/>
            <person name="Wei C.I."/>
            <person name="Xiao S."/>
        </authorList>
    </citation>
    <scope>NUCLEOTIDE SEQUENCE [LARGE SCALE GENOMIC DNA]</scope>
    <source>
        <strain evidence="1">UMSG3</strain>
    </source>
</reference>
<gene>
    <name evidence="1" type="ORF">GcM3_157008</name>
</gene>
<dbReference type="EMBL" id="MCBQ01015743">
    <property type="protein sequence ID" value="RKF61350.1"/>
    <property type="molecule type" value="Genomic_DNA"/>
</dbReference>
<evidence type="ECO:0008006" key="3">
    <source>
        <dbReference type="Google" id="ProtNLM"/>
    </source>
</evidence>